<dbReference type="GO" id="GO:0035438">
    <property type="term" value="F:cyclic-di-GMP binding"/>
    <property type="evidence" value="ECO:0007669"/>
    <property type="project" value="InterPro"/>
</dbReference>
<dbReference type="InterPro" id="IPR009875">
    <property type="entry name" value="PilZ_domain"/>
</dbReference>
<evidence type="ECO:0000313" key="3">
    <source>
        <dbReference type="Proteomes" id="UP000219494"/>
    </source>
</evidence>
<dbReference type="RefSeq" id="WP_097062808.1">
    <property type="nucleotide sequence ID" value="NZ_OBMI01000001.1"/>
</dbReference>
<evidence type="ECO:0000313" key="2">
    <source>
        <dbReference type="EMBL" id="SOB80286.1"/>
    </source>
</evidence>
<gene>
    <name evidence="2" type="ORF">SAMN06297144_0983</name>
</gene>
<name>A0A285QEL1_9SPHN</name>
<dbReference type="AlphaFoldDB" id="A0A285QEL1"/>
<dbReference type="SUPFAM" id="SSF141371">
    <property type="entry name" value="PilZ domain-like"/>
    <property type="match status" value="1"/>
</dbReference>
<organism evidence="2 3">
    <name type="scientific">Sphingomonas guangdongensis</name>
    <dbReference type="NCBI Taxonomy" id="1141890"/>
    <lineage>
        <taxon>Bacteria</taxon>
        <taxon>Pseudomonadati</taxon>
        <taxon>Pseudomonadota</taxon>
        <taxon>Alphaproteobacteria</taxon>
        <taxon>Sphingomonadales</taxon>
        <taxon>Sphingomonadaceae</taxon>
        <taxon>Sphingomonas</taxon>
    </lineage>
</organism>
<dbReference type="OrthoDB" id="9795572at2"/>
<proteinExistence type="predicted"/>
<accession>A0A285QEL1</accession>
<evidence type="ECO:0000259" key="1">
    <source>
        <dbReference type="Pfam" id="PF07238"/>
    </source>
</evidence>
<dbReference type="Pfam" id="PF07238">
    <property type="entry name" value="PilZ"/>
    <property type="match status" value="1"/>
</dbReference>
<dbReference type="EMBL" id="OBMI01000001">
    <property type="protein sequence ID" value="SOB80286.1"/>
    <property type="molecule type" value="Genomic_DNA"/>
</dbReference>
<dbReference type="Proteomes" id="UP000219494">
    <property type="component" value="Unassembled WGS sequence"/>
</dbReference>
<keyword evidence="3" id="KW-1185">Reference proteome</keyword>
<feature type="domain" description="PilZ" evidence="1">
    <location>
        <begin position="18"/>
        <end position="107"/>
    </location>
</feature>
<protein>
    <submittedName>
        <fullName evidence="2">PilZ domain-containing protein</fullName>
    </submittedName>
</protein>
<sequence>MDTALRNARVPVGSHSDNRATLRKAVQLDARVRDRGSSRFKIKVVDLSMTGFRAETAFTVRPGSLVWINLPGLMGLEAEIAWQRGEHIGAAFRQALHPAVFDHIVALSRQG</sequence>
<reference evidence="2 3" key="1">
    <citation type="submission" date="2017-07" db="EMBL/GenBank/DDBJ databases">
        <authorList>
            <person name="Sun Z.S."/>
            <person name="Albrecht U."/>
            <person name="Echele G."/>
            <person name="Lee C.C."/>
        </authorList>
    </citation>
    <scope>NUCLEOTIDE SEQUENCE [LARGE SCALE GENOMIC DNA]</scope>
    <source>
        <strain evidence="2 3">CGMCC 1.12672</strain>
    </source>
</reference>
<dbReference type="Gene3D" id="2.40.10.220">
    <property type="entry name" value="predicted glycosyltransferase like domains"/>
    <property type="match status" value="1"/>
</dbReference>